<dbReference type="EMBL" id="MQWA01000001">
    <property type="protein sequence ID" value="PQJ27973.1"/>
    <property type="molecule type" value="Genomic_DNA"/>
</dbReference>
<dbReference type="OrthoDB" id="9809275at2"/>
<reference evidence="2 3" key="1">
    <citation type="submission" date="2016-12" db="EMBL/GenBank/DDBJ databases">
        <title>Study of bacterial adaptation to deep sea.</title>
        <authorList>
            <person name="Song J."/>
            <person name="Yoshizawa S."/>
            <person name="Kogure K."/>
        </authorList>
    </citation>
    <scope>NUCLEOTIDE SEQUENCE [LARGE SCALE GENOMIC DNA]</scope>
    <source>
        <strain evidence="2 3">SAORIC-165</strain>
    </source>
</reference>
<dbReference type="SUPFAM" id="SSF56112">
    <property type="entry name" value="Protein kinase-like (PK-like)"/>
    <property type="match status" value="1"/>
</dbReference>
<feature type="domain" description="Aminoglycoside phosphotransferase" evidence="1">
    <location>
        <begin position="30"/>
        <end position="248"/>
    </location>
</feature>
<gene>
    <name evidence="2" type="ORF">BSZ32_05295</name>
</gene>
<proteinExistence type="predicted"/>
<dbReference type="InterPro" id="IPR011009">
    <property type="entry name" value="Kinase-like_dom_sf"/>
</dbReference>
<organism evidence="2 3">
    <name type="scientific">Rubritalea profundi</name>
    <dbReference type="NCBI Taxonomy" id="1658618"/>
    <lineage>
        <taxon>Bacteria</taxon>
        <taxon>Pseudomonadati</taxon>
        <taxon>Verrucomicrobiota</taxon>
        <taxon>Verrucomicrobiia</taxon>
        <taxon>Verrucomicrobiales</taxon>
        <taxon>Rubritaleaceae</taxon>
        <taxon>Rubritalea</taxon>
    </lineage>
</organism>
<evidence type="ECO:0000313" key="2">
    <source>
        <dbReference type="EMBL" id="PQJ27973.1"/>
    </source>
</evidence>
<comment type="caution">
    <text evidence="2">The sequence shown here is derived from an EMBL/GenBank/DDBJ whole genome shotgun (WGS) entry which is preliminary data.</text>
</comment>
<protein>
    <recommendedName>
        <fullName evidence="1">Aminoglycoside phosphotransferase domain-containing protein</fullName>
    </recommendedName>
</protein>
<name>A0A2S7U1B6_9BACT</name>
<dbReference type="RefSeq" id="WP_105042467.1">
    <property type="nucleotide sequence ID" value="NZ_MQWA01000001.1"/>
</dbReference>
<dbReference type="Pfam" id="PF01636">
    <property type="entry name" value="APH"/>
    <property type="match status" value="1"/>
</dbReference>
<dbReference type="Gene3D" id="3.90.1200.10">
    <property type="match status" value="1"/>
</dbReference>
<accession>A0A2S7U1B6</accession>
<dbReference type="InterPro" id="IPR002575">
    <property type="entry name" value="Aminoglycoside_PTrfase"/>
</dbReference>
<sequence>MPTDTLLTATRAHLKLEPTHSVVIEPIVKGGSGRTIVRILPKGFPTYIGIYYTLERADNANYLPVSVFLKKANLNVPEVLYDNTGRRCALIEDLGEVDLLSLKDEPWEVREPIYRSALTQLDKLFYTRAPKDLEFQPSFTPELYTWEQDYFYDNFAEIYLGMSSGETALLRNDPAVKKMAKSLGASARHLVHRDFQSQNIIVKDNEAYLIDFQGMRRGRQEYDIASLIFDPYMEHSAEEQEKLLDLWEEISEERPIDDILKKCATQRLMQALGAYGNLVSNKGEEWFEQHIPAACRLLSEVIKGTDVEHAIQPVLDIAKVKYQASN</sequence>
<evidence type="ECO:0000259" key="1">
    <source>
        <dbReference type="Pfam" id="PF01636"/>
    </source>
</evidence>
<dbReference type="Proteomes" id="UP000239907">
    <property type="component" value="Unassembled WGS sequence"/>
</dbReference>
<evidence type="ECO:0000313" key="3">
    <source>
        <dbReference type="Proteomes" id="UP000239907"/>
    </source>
</evidence>
<keyword evidence="3" id="KW-1185">Reference proteome</keyword>
<dbReference type="Gene3D" id="3.30.200.20">
    <property type="entry name" value="Phosphorylase Kinase, domain 1"/>
    <property type="match status" value="1"/>
</dbReference>
<dbReference type="AlphaFoldDB" id="A0A2S7U1B6"/>